<dbReference type="GO" id="GO:0098813">
    <property type="term" value="P:nuclear chromosome segregation"/>
    <property type="evidence" value="ECO:0007669"/>
    <property type="project" value="UniProtKB-ARBA"/>
</dbReference>
<dbReference type="GO" id="GO:0005634">
    <property type="term" value="C:nucleus"/>
    <property type="evidence" value="ECO:0007669"/>
    <property type="project" value="UniProtKB-SubCell"/>
</dbReference>
<evidence type="ECO:0000313" key="10">
    <source>
        <dbReference type="EMBL" id="CAE6520774.1"/>
    </source>
</evidence>
<feature type="compositionally biased region" description="Low complexity" evidence="9">
    <location>
        <begin position="60"/>
        <end position="73"/>
    </location>
</feature>
<feature type="region of interest" description="Disordered" evidence="9">
    <location>
        <begin position="640"/>
        <end position="676"/>
    </location>
</feature>
<dbReference type="PANTHER" id="PTHR10257">
    <property type="entry name" value="SERINE/THREONINE PROTEIN PHOSPHATASE 2A PP2A REGULATORY SUBUNIT B"/>
    <property type="match status" value="1"/>
</dbReference>
<dbReference type="GO" id="GO:0051754">
    <property type="term" value="P:meiotic sister chromatid cohesion, centromeric"/>
    <property type="evidence" value="ECO:0007669"/>
    <property type="project" value="UniProtKB-ARBA"/>
</dbReference>
<proteinExistence type="inferred from homology"/>
<keyword evidence="5" id="KW-0597">Phosphoprotein</keyword>
<comment type="subunit">
    <text evidence="7">PP2A consists of a common heterodimeric core enzyme, composed of a 36 kDa catalytic subunit (subunit C) and a 65 kDa constant regulatory subunit (PR65 or subunit A), that associates with a variety of regulatory subunits. Proteins that associate with the core dimer include three families of regulatory subunits B (the R2/B/PR55/B55, R3/B''/PR72/PR130/PR59 and R5/B'/B56 families), the 48 kDa variable regulatory subunit, viral proteins, and cell signaling molecules.</text>
</comment>
<gene>
    <name evidence="10" type="ORF">RDB_LOCUS146714</name>
</gene>
<comment type="caution">
    <text evidence="10">The sequence shown here is derived from an EMBL/GenBank/DDBJ whole genome shotgun (WGS) entry which is preliminary data.</text>
</comment>
<dbReference type="GO" id="GO:0019888">
    <property type="term" value="F:protein phosphatase regulator activity"/>
    <property type="evidence" value="ECO:0007669"/>
    <property type="project" value="UniProtKB-UniRule"/>
</dbReference>
<evidence type="ECO:0000256" key="6">
    <source>
        <dbReference type="ARBA" id="ARBA00023242"/>
    </source>
</evidence>
<evidence type="ECO:0000256" key="1">
    <source>
        <dbReference type="ARBA" id="ARBA00004123"/>
    </source>
</evidence>
<reference evidence="10" key="1">
    <citation type="submission" date="2021-01" db="EMBL/GenBank/DDBJ databases">
        <authorList>
            <person name="Kaushik A."/>
        </authorList>
    </citation>
    <scope>NUCLEOTIDE SEQUENCE</scope>
    <source>
        <strain evidence="10">AG6-10EEA</strain>
    </source>
</reference>
<dbReference type="PANTHER" id="PTHR10257:SF3">
    <property type="entry name" value="SERINE_THREONINE-PROTEIN PHOSPHATASE 2A 56 KDA REGULATORY SUBUNIT GAMMA ISOFORM"/>
    <property type="match status" value="1"/>
</dbReference>
<feature type="compositionally biased region" description="Low complexity" evidence="9">
    <location>
        <begin position="14"/>
        <end position="40"/>
    </location>
</feature>
<dbReference type="PIRSF" id="PIRSF028043">
    <property type="entry name" value="PP2A_B56"/>
    <property type="match status" value="1"/>
</dbReference>
<protein>
    <recommendedName>
        <fullName evidence="8">Serine/threonine-protein phosphatase 2A 56 kDa regulatory subunit</fullName>
    </recommendedName>
</protein>
<feature type="region of interest" description="Disordered" evidence="9">
    <location>
        <begin position="1"/>
        <end position="128"/>
    </location>
</feature>
<dbReference type="GO" id="GO:0035556">
    <property type="term" value="P:intracellular signal transduction"/>
    <property type="evidence" value="ECO:0007669"/>
    <property type="project" value="UniProtKB-ARBA"/>
</dbReference>
<dbReference type="Gene3D" id="1.25.10.10">
    <property type="entry name" value="Leucine-rich Repeat Variant"/>
    <property type="match status" value="1"/>
</dbReference>
<evidence type="ECO:0000256" key="3">
    <source>
        <dbReference type="ARBA" id="ARBA00008259"/>
    </source>
</evidence>
<accession>A0A8H3HDC2</accession>
<evidence type="ECO:0000256" key="2">
    <source>
        <dbReference type="ARBA" id="ARBA00004496"/>
    </source>
</evidence>
<dbReference type="Proteomes" id="UP000663853">
    <property type="component" value="Unassembled WGS sequence"/>
</dbReference>
<sequence length="702" mass="79440">MSSAMKSLKKSILSRKGSSDSSKSSRPPANSPTPASNTPPSTTPPLHANKPIPALPGQGSLATASLNSVSASSSRDRDRERERDRDRDRTRHAPDRTAPPAPPIVVIHPEDNGPAPVTAQPEATPPRGGAINRLRQQTPKDTIPLIGKPPRKQRSSRFHVTERVEIEKLPAFIEVGPNERPELFVRKLRQCSTLFDFNDASAELKGKQIKAATLHEMLEYITTQRGVISEVIYPEVISMFANNLFRTIPPQVNPTGDAFDPEEDEPVLELAWPHLQIVYEFFLRFVESPDFNTNVAKRYIDQGFVLQLLELFDSEDPRERDFLKTTLHRIYGKFLNLRAFIRRSINNVFFQFIYETERHNGIAELLEILGSIINGFALPLKEEHKMFLTRVLIPLHKVKSLSLYHPQLAYCVVQFLEKDSNLTEEVLRGLLRYWPKVNSPKEVMFLNEVEEVLDVIDPNEFVKIQEHLFRQLARCVNSQHFQVAERALYYWNNEYIVNLMGDNIGVILPLVFPALYQNSKTHWNRTIHGMVYNALKLFMEINPELFEQCVQNFKHDRQVEQQKAVDHYENWTHLLERAAYNAPHHQLPARLQKVTYPTPPPDLDDLDFGDPSVDLSAAAMEAELDAVAGDVSLSLSANGVERTPQADPGLESGPRAAEVPLSPSATTGGPHVRRKSVLPMDAGVMRDLQAHRSLDDTVPSHR</sequence>
<dbReference type="InterPro" id="IPR016024">
    <property type="entry name" value="ARM-type_fold"/>
</dbReference>
<dbReference type="InterPro" id="IPR002554">
    <property type="entry name" value="PP2A_B56"/>
</dbReference>
<dbReference type="SUPFAM" id="SSF48371">
    <property type="entry name" value="ARM repeat"/>
    <property type="match status" value="1"/>
</dbReference>
<dbReference type="EMBL" id="CAJMXA010003884">
    <property type="protein sequence ID" value="CAE6520774.1"/>
    <property type="molecule type" value="Genomic_DNA"/>
</dbReference>
<comment type="similarity">
    <text evidence="3">Belongs to the phosphatase 2A regulatory subunit B family.</text>
</comment>
<keyword evidence="6" id="KW-0539">Nucleus</keyword>
<evidence type="ECO:0000256" key="4">
    <source>
        <dbReference type="ARBA" id="ARBA00022490"/>
    </source>
</evidence>
<dbReference type="AlphaFoldDB" id="A0A8H3HDC2"/>
<dbReference type="GO" id="GO:0000159">
    <property type="term" value="C:protein phosphatase type 2A complex"/>
    <property type="evidence" value="ECO:0007669"/>
    <property type="project" value="UniProtKB-UniRule"/>
</dbReference>
<dbReference type="GO" id="GO:1901991">
    <property type="term" value="P:negative regulation of mitotic cell cycle phase transition"/>
    <property type="evidence" value="ECO:0007669"/>
    <property type="project" value="UniProtKB-ARBA"/>
</dbReference>
<comment type="function">
    <text evidence="8">The B regulatory subunit might modulate substrate selectivity and catalytic activity, and also might direct the localization of the catalytic enzyme to a particular subcellular compartment.</text>
</comment>
<dbReference type="GO" id="GO:0000776">
    <property type="term" value="C:kinetochore"/>
    <property type="evidence" value="ECO:0007669"/>
    <property type="project" value="UniProtKB-ARBA"/>
</dbReference>
<dbReference type="InterPro" id="IPR011989">
    <property type="entry name" value="ARM-like"/>
</dbReference>
<evidence type="ECO:0000256" key="7">
    <source>
        <dbReference type="ARBA" id="ARBA00064351"/>
    </source>
</evidence>
<evidence type="ECO:0000313" key="11">
    <source>
        <dbReference type="Proteomes" id="UP000663853"/>
    </source>
</evidence>
<evidence type="ECO:0000256" key="9">
    <source>
        <dbReference type="SAM" id="MobiDB-lite"/>
    </source>
</evidence>
<evidence type="ECO:0000256" key="5">
    <source>
        <dbReference type="ARBA" id="ARBA00022553"/>
    </source>
</evidence>
<dbReference type="GO" id="GO:0005816">
    <property type="term" value="C:spindle pole body"/>
    <property type="evidence" value="ECO:0007669"/>
    <property type="project" value="UniProtKB-ARBA"/>
</dbReference>
<organism evidence="10 11">
    <name type="scientific">Rhizoctonia solani</name>
    <dbReference type="NCBI Taxonomy" id="456999"/>
    <lineage>
        <taxon>Eukaryota</taxon>
        <taxon>Fungi</taxon>
        <taxon>Dikarya</taxon>
        <taxon>Basidiomycota</taxon>
        <taxon>Agaricomycotina</taxon>
        <taxon>Agaricomycetes</taxon>
        <taxon>Cantharellales</taxon>
        <taxon>Ceratobasidiaceae</taxon>
        <taxon>Rhizoctonia</taxon>
    </lineage>
</organism>
<comment type="subcellular location">
    <subcellularLocation>
        <location evidence="2">Cytoplasm</location>
    </subcellularLocation>
    <subcellularLocation>
        <location evidence="1">Nucleus</location>
    </subcellularLocation>
</comment>
<dbReference type="GO" id="GO:0005737">
    <property type="term" value="C:cytoplasm"/>
    <property type="evidence" value="ECO:0007669"/>
    <property type="project" value="UniProtKB-SubCell"/>
</dbReference>
<dbReference type="FunFam" id="1.25.10.10:FF:000016">
    <property type="entry name" value="Serine/threonine-protein phosphatase 2A 56 kDa regulatory subunit"/>
    <property type="match status" value="1"/>
</dbReference>
<name>A0A8H3HDC2_9AGAM</name>
<keyword evidence="4" id="KW-0963">Cytoplasm</keyword>
<feature type="compositionally biased region" description="Basic and acidic residues" evidence="9">
    <location>
        <begin position="74"/>
        <end position="95"/>
    </location>
</feature>
<evidence type="ECO:0000256" key="8">
    <source>
        <dbReference type="PIRNR" id="PIRNR028043"/>
    </source>
</evidence>
<dbReference type="Pfam" id="PF01603">
    <property type="entry name" value="B56"/>
    <property type="match status" value="1"/>
</dbReference>